<dbReference type="Proteomes" id="UP000297385">
    <property type="component" value="Unassembled WGS sequence"/>
</dbReference>
<gene>
    <name evidence="1" type="ORF">E2553_25120</name>
</gene>
<protein>
    <submittedName>
        <fullName evidence="1">Transporter</fullName>
    </submittedName>
</protein>
<evidence type="ECO:0000313" key="2">
    <source>
        <dbReference type="Proteomes" id="UP000297385"/>
    </source>
</evidence>
<sequence>MRADACALNWTSARCMPGKFSATATRRVAMVTSLFIMTSWTIGDAFATEGGLGRPVAGMSVLSGAGIVAPEPITAVGIEQIYINGSIGGSREIPIAGKTSLGIDAPVAFTLASLLRVWGGAGGWDFASGITVPYVWTEVTGSLAVGGAGASTSDRASNLFDLYFTPIIAGYHFSNTAHIAASFSFWAPTGHYDANALASPSLNNWTFVPQVAYTQLVPKNGLEFNVVAGLQFYTTNTATDYHNAPLFTLDIMALKKFVNGLGVGIVAGTVQQLGNDSGPAAERLHGFRGHDFALGPVITYDTKINGKHPLSASLRWVPTVTSTNRIRSTASVMATGMLAF</sequence>
<dbReference type="Pfam" id="PF13557">
    <property type="entry name" value="Phenol_MetA_deg"/>
    <property type="match status" value="1"/>
</dbReference>
<reference evidence="1 2" key="1">
    <citation type="submission" date="2019-03" db="EMBL/GenBank/DDBJ databases">
        <title>Complete Genome Sequence of Paraburkholderia dipogonis ICMP 19430T, a Nitrogen-fixing Symbiont of the South African Invasive Legume Dipogon lignosus in New Zealand.</title>
        <authorList>
            <person name="De Meyer S.E."/>
        </authorList>
    </citation>
    <scope>NUCLEOTIDE SEQUENCE [LARGE SCALE GENOMIC DNA]</scope>
    <source>
        <strain evidence="1 2">ICMP 19430</strain>
    </source>
</reference>
<evidence type="ECO:0000313" key="1">
    <source>
        <dbReference type="EMBL" id="TFE42266.1"/>
    </source>
</evidence>
<dbReference type="InterPro" id="IPR025737">
    <property type="entry name" value="FApF"/>
</dbReference>
<comment type="caution">
    <text evidence="1">The sequence shown here is derived from an EMBL/GenBank/DDBJ whole genome shotgun (WGS) entry which is preliminary data.</text>
</comment>
<dbReference type="EMBL" id="SNVI01000002">
    <property type="protein sequence ID" value="TFE42266.1"/>
    <property type="molecule type" value="Genomic_DNA"/>
</dbReference>
<dbReference type="AlphaFoldDB" id="A0A4Y8MXH1"/>
<organism evidence="1 2">
    <name type="scientific">Paraburkholderia dipogonis</name>
    <dbReference type="NCBI Taxonomy" id="1211383"/>
    <lineage>
        <taxon>Bacteria</taxon>
        <taxon>Pseudomonadati</taxon>
        <taxon>Pseudomonadota</taxon>
        <taxon>Betaproteobacteria</taxon>
        <taxon>Burkholderiales</taxon>
        <taxon>Burkholderiaceae</taxon>
        <taxon>Paraburkholderia</taxon>
    </lineage>
</organism>
<name>A0A4Y8MXH1_9BURK</name>
<accession>A0A4Y8MXH1</accession>
<proteinExistence type="predicted"/>